<sequence>MSSVDIKTGPSTGNTIMTAADGSIYTISPDGRTLSVTSVEHHKGGPDTFSTTRYTAWDDETGRPTAGVDPGGASFTLSYDGASTVKTMADGTVFRSDGDGHVVSVTSVEHHKGGPDTFSTTRYTAWDDETGRPTAGVDPGGASFTLSYDGASTVKTMADGTVFRSDGDGHVVSVTSVEHHKGGPDTFSTTRYTA</sequence>
<accession>A0ABV2VHC5</accession>
<evidence type="ECO:0000313" key="2">
    <source>
        <dbReference type="Proteomes" id="UP001550348"/>
    </source>
</evidence>
<evidence type="ECO:0008006" key="3">
    <source>
        <dbReference type="Google" id="ProtNLM"/>
    </source>
</evidence>
<dbReference type="Proteomes" id="UP001550348">
    <property type="component" value="Unassembled WGS sequence"/>
</dbReference>
<dbReference type="Gene3D" id="2.180.10.10">
    <property type="entry name" value="RHS repeat-associated core"/>
    <property type="match status" value="1"/>
</dbReference>
<dbReference type="EMBL" id="JBEXRX010000019">
    <property type="protein sequence ID" value="MEU0152197.1"/>
    <property type="molecule type" value="Genomic_DNA"/>
</dbReference>
<feature type="non-terminal residue" evidence="1">
    <location>
        <position position="194"/>
    </location>
</feature>
<keyword evidence="2" id="KW-1185">Reference proteome</keyword>
<organism evidence="1 2">
    <name type="scientific">Micromonospora fulviviridis</name>
    <dbReference type="NCBI Taxonomy" id="47860"/>
    <lineage>
        <taxon>Bacteria</taxon>
        <taxon>Bacillati</taxon>
        <taxon>Actinomycetota</taxon>
        <taxon>Actinomycetes</taxon>
        <taxon>Micromonosporales</taxon>
        <taxon>Micromonosporaceae</taxon>
        <taxon>Micromonospora</taxon>
    </lineage>
</organism>
<evidence type="ECO:0000313" key="1">
    <source>
        <dbReference type="EMBL" id="MEU0152197.1"/>
    </source>
</evidence>
<reference evidence="1 2" key="1">
    <citation type="submission" date="2024-06" db="EMBL/GenBank/DDBJ databases">
        <title>The Natural Products Discovery Center: Release of the First 8490 Sequenced Strains for Exploring Actinobacteria Biosynthetic Diversity.</title>
        <authorList>
            <person name="Kalkreuter E."/>
            <person name="Kautsar S.A."/>
            <person name="Yang D."/>
            <person name="Bader C.D."/>
            <person name="Teijaro C.N."/>
            <person name="Fluegel L."/>
            <person name="Davis C.M."/>
            <person name="Simpson J.R."/>
            <person name="Lauterbach L."/>
            <person name="Steele A.D."/>
            <person name="Gui C."/>
            <person name="Meng S."/>
            <person name="Li G."/>
            <person name="Viehrig K."/>
            <person name="Ye F."/>
            <person name="Su P."/>
            <person name="Kiefer A.F."/>
            <person name="Nichols A."/>
            <person name="Cepeda A.J."/>
            <person name="Yan W."/>
            <person name="Fan B."/>
            <person name="Jiang Y."/>
            <person name="Adhikari A."/>
            <person name="Zheng C.-J."/>
            <person name="Schuster L."/>
            <person name="Cowan T.M."/>
            <person name="Smanski M.J."/>
            <person name="Chevrette M.G."/>
            <person name="De Carvalho L.P.S."/>
            <person name="Shen B."/>
        </authorList>
    </citation>
    <scope>NUCLEOTIDE SEQUENCE [LARGE SCALE GENOMIC DNA]</scope>
    <source>
        <strain evidence="1 2">NPDC006286</strain>
    </source>
</reference>
<name>A0ABV2VHC5_9ACTN</name>
<proteinExistence type="predicted"/>
<gene>
    <name evidence="1" type="ORF">ABZ071_09775</name>
</gene>
<comment type="caution">
    <text evidence="1">The sequence shown here is derived from an EMBL/GenBank/DDBJ whole genome shotgun (WGS) entry which is preliminary data.</text>
</comment>
<protein>
    <recommendedName>
        <fullName evidence="3">RHS repeat protein</fullName>
    </recommendedName>
</protein>
<dbReference type="RefSeq" id="WP_355664181.1">
    <property type="nucleotide sequence ID" value="NZ_JBEXRX010000019.1"/>
</dbReference>